<comment type="caution">
    <text evidence="1">The sequence shown here is derived from an EMBL/GenBank/DDBJ whole genome shotgun (WGS) entry which is preliminary data.</text>
</comment>
<name>A0A0B9H0I7_9GAMM</name>
<dbReference type="AlphaFoldDB" id="A0A0B9H0I7"/>
<gene>
    <name evidence="1" type="ORF">RJ45_06175</name>
</gene>
<evidence type="ECO:0000313" key="2">
    <source>
        <dbReference type="Proteomes" id="UP000031278"/>
    </source>
</evidence>
<accession>A0A0B9H0I7</accession>
<dbReference type="RefSeq" id="WP_039459731.1">
    <property type="nucleotide sequence ID" value="NZ_JWLZ01000077.1"/>
</dbReference>
<proteinExistence type="predicted"/>
<reference evidence="1 2" key="1">
    <citation type="submission" date="2014-12" db="EMBL/GenBank/DDBJ databases">
        <title>Genome sequencing of Photobacterium gaetbulicola AD005a.</title>
        <authorList>
            <person name="Adrian T.G.S."/>
            <person name="Chan K.G."/>
        </authorList>
    </citation>
    <scope>NUCLEOTIDE SEQUENCE [LARGE SCALE GENOMIC DNA]</scope>
    <source>
        <strain evidence="1 2">AD005a</strain>
    </source>
</reference>
<sequence>MNFPSLRELYKSFYELQRAGRKRVFGYGHFHQFTHLIDEAYFYRRDTDTIKMLFDAQRAANVVMINRSEKSLPQSPKLQAALAKYRKGVSHA</sequence>
<dbReference type="EMBL" id="JWLZ01000077">
    <property type="protein sequence ID" value="KHT64491.1"/>
    <property type="molecule type" value="Genomic_DNA"/>
</dbReference>
<organism evidence="1 2">
    <name type="scientific">Photobacterium gaetbulicola</name>
    <dbReference type="NCBI Taxonomy" id="1295392"/>
    <lineage>
        <taxon>Bacteria</taxon>
        <taxon>Pseudomonadati</taxon>
        <taxon>Pseudomonadota</taxon>
        <taxon>Gammaproteobacteria</taxon>
        <taxon>Vibrionales</taxon>
        <taxon>Vibrionaceae</taxon>
        <taxon>Photobacterium</taxon>
    </lineage>
</organism>
<evidence type="ECO:0000313" key="1">
    <source>
        <dbReference type="EMBL" id="KHT64491.1"/>
    </source>
</evidence>
<dbReference type="Proteomes" id="UP000031278">
    <property type="component" value="Unassembled WGS sequence"/>
</dbReference>
<protein>
    <submittedName>
        <fullName evidence="1">Uncharacterized protein</fullName>
    </submittedName>
</protein>